<dbReference type="Proteomes" id="UP000243459">
    <property type="component" value="Chromosome 1"/>
</dbReference>
<reference evidence="3" key="1">
    <citation type="journal article" date="2017" name="Nat. Commun.">
        <title>The asparagus genome sheds light on the origin and evolution of a young Y chromosome.</title>
        <authorList>
            <person name="Harkess A."/>
            <person name="Zhou J."/>
            <person name="Xu C."/>
            <person name="Bowers J.E."/>
            <person name="Van der Hulst R."/>
            <person name="Ayyampalayam S."/>
            <person name="Mercati F."/>
            <person name="Riccardi P."/>
            <person name="McKain M.R."/>
            <person name="Kakrana A."/>
            <person name="Tang H."/>
            <person name="Ray J."/>
            <person name="Groenendijk J."/>
            <person name="Arikit S."/>
            <person name="Mathioni S.M."/>
            <person name="Nakano M."/>
            <person name="Shan H."/>
            <person name="Telgmann-Rauber A."/>
            <person name="Kanno A."/>
            <person name="Yue Z."/>
            <person name="Chen H."/>
            <person name="Li W."/>
            <person name="Chen Y."/>
            <person name="Xu X."/>
            <person name="Zhang Y."/>
            <person name="Luo S."/>
            <person name="Chen H."/>
            <person name="Gao J."/>
            <person name="Mao Z."/>
            <person name="Pires J.C."/>
            <person name="Luo M."/>
            <person name="Kudrna D."/>
            <person name="Wing R.A."/>
            <person name="Meyers B.C."/>
            <person name="Yi K."/>
            <person name="Kong H."/>
            <person name="Lavrijsen P."/>
            <person name="Sunseri F."/>
            <person name="Falavigna A."/>
            <person name="Ye Y."/>
            <person name="Leebens-Mack J.H."/>
            <person name="Chen G."/>
        </authorList>
    </citation>
    <scope>NUCLEOTIDE SEQUENCE [LARGE SCALE GENOMIC DNA]</scope>
    <source>
        <strain evidence="3">cv. DH0086</strain>
    </source>
</reference>
<feature type="region of interest" description="Disordered" evidence="1">
    <location>
        <begin position="49"/>
        <end position="133"/>
    </location>
</feature>
<gene>
    <name evidence="2" type="ORF">A4U43_C01F5710</name>
</gene>
<evidence type="ECO:0000256" key="1">
    <source>
        <dbReference type="SAM" id="MobiDB-lite"/>
    </source>
</evidence>
<name>A0A5P1FMT7_ASPOF</name>
<evidence type="ECO:0000313" key="3">
    <source>
        <dbReference type="Proteomes" id="UP000243459"/>
    </source>
</evidence>
<dbReference type="EMBL" id="CM007381">
    <property type="protein sequence ID" value="ONK79374.1"/>
    <property type="molecule type" value="Genomic_DNA"/>
</dbReference>
<organism evidence="2 3">
    <name type="scientific">Asparagus officinalis</name>
    <name type="common">Garden asparagus</name>
    <dbReference type="NCBI Taxonomy" id="4686"/>
    <lineage>
        <taxon>Eukaryota</taxon>
        <taxon>Viridiplantae</taxon>
        <taxon>Streptophyta</taxon>
        <taxon>Embryophyta</taxon>
        <taxon>Tracheophyta</taxon>
        <taxon>Spermatophyta</taxon>
        <taxon>Magnoliopsida</taxon>
        <taxon>Liliopsida</taxon>
        <taxon>Asparagales</taxon>
        <taxon>Asparagaceae</taxon>
        <taxon>Asparagoideae</taxon>
        <taxon>Asparagus</taxon>
    </lineage>
</organism>
<sequence length="171" mass="18371">MARPPHILVVPYPAQGQVKNMLPPRLGPTATGPLPPPNGLAITVGRQATQRKLPCPSSPLSLLLPPPPTPRPPFRNYPIPPSGVENTRTSPHSVRRASSGACMQRPSVSRPSQRPDLRRSGPSLRLPKHAAAGRSCSRLLRRDGLVKLAEDARVARGLGRSVPRGAGWLCR</sequence>
<evidence type="ECO:0000313" key="2">
    <source>
        <dbReference type="EMBL" id="ONK79374.1"/>
    </source>
</evidence>
<dbReference type="Gramene" id="ONK79374">
    <property type="protein sequence ID" value="ONK79374"/>
    <property type="gene ID" value="A4U43_C01F5710"/>
</dbReference>
<protein>
    <submittedName>
        <fullName evidence="2">Uncharacterized protein</fullName>
    </submittedName>
</protein>
<keyword evidence="3" id="KW-1185">Reference proteome</keyword>
<dbReference type="AlphaFoldDB" id="A0A5P1FMT7"/>
<feature type="compositionally biased region" description="Low complexity" evidence="1">
    <location>
        <begin position="53"/>
        <end position="63"/>
    </location>
</feature>
<accession>A0A5P1FMT7</accession>
<proteinExistence type="predicted"/>
<feature type="compositionally biased region" description="Pro residues" evidence="1">
    <location>
        <begin position="64"/>
        <end position="81"/>
    </location>
</feature>